<accession>A0A366D5D9</accession>
<dbReference type="OrthoDB" id="4451283at2"/>
<dbReference type="Proteomes" id="UP000252586">
    <property type="component" value="Unassembled WGS sequence"/>
</dbReference>
<comment type="caution">
    <text evidence="1">The sequence shown here is derived from an EMBL/GenBank/DDBJ whole genome shotgun (WGS) entry which is preliminary data.</text>
</comment>
<keyword evidence="2" id="KW-1185">Reference proteome</keyword>
<dbReference type="RefSeq" id="WP_113975330.1">
    <property type="nucleotide sequence ID" value="NZ_CP107943.1"/>
</dbReference>
<protein>
    <submittedName>
        <fullName evidence="1">Uncharacterized protein</fullName>
    </submittedName>
</protein>
<evidence type="ECO:0000313" key="2">
    <source>
        <dbReference type="Proteomes" id="UP000252586"/>
    </source>
</evidence>
<gene>
    <name evidence="1" type="ORF">DFR74_11523</name>
</gene>
<dbReference type="AlphaFoldDB" id="A0A366D5D9"/>
<sequence length="254" mass="26077">MSAPARRSGALDPALAGRSRDEQLAELRGRIARVDGRIGAGARARVRAADVLEVPGALGDVLPDGGLARGTTVRCGRGSVLTGLLAAVTGGGRSAAVVGGTSLGLLAAHEMGAQLDRLALVDPTRGDPGEVASVLLDGLDLVVLDVDDIVVPPSRWKVITARARASGSVLIVSGRHVRTPGTNLDLSAHPIGYTGLGRGHGRVRAVHLEVTVTDRAGQPRRSHLTLAAAGDGSVRWEPYAAPAQAVHPRFSRTG</sequence>
<evidence type="ECO:0000313" key="1">
    <source>
        <dbReference type="EMBL" id="RBO85175.1"/>
    </source>
</evidence>
<dbReference type="STRING" id="1210090.GCA_001613185_03173"/>
<reference evidence="1 2" key="1">
    <citation type="submission" date="2018-06" db="EMBL/GenBank/DDBJ databases">
        <title>Genomic Encyclopedia of Type Strains, Phase IV (KMG-IV): sequencing the most valuable type-strain genomes for metagenomic binning, comparative biology and taxonomic classification.</title>
        <authorList>
            <person name="Goeker M."/>
        </authorList>
    </citation>
    <scope>NUCLEOTIDE SEQUENCE [LARGE SCALE GENOMIC DNA]</scope>
    <source>
        <strain evidence="1 2">DSM 44599</strain>
    </source>
</reference>
<name>A0A366D5D9_9NOCA</name>
<organism evidence="1 2">
    <name type="scientific">Nocardia puris</name>
    <dbReference type="NCBI Taxonomy" id="208602"/>
    <lineage>
        <taxon>Bacteria</taxon>
        <taxon>Bacillati</taxon>
        <taxon>Actinomycetota</taxon>
        <taxon>Actinomycetes</taxon>
        <taxon>Mycobacteriales</taxon>
        <taxon>Nocardiaceae</taxon>
        <taxon>Nocardia</taxon>
    </lineage>
</organism>
<proteinExistence type="predicted"/>
<dbReference type="EMBL" id="QNRE01000015">
    <property type="protein sequence ID" value="RBO85175.1"/>
    <property type="molecule type" value="Genomic_DNA"/>
</dbReference>